<gene>
    <name evidence="1" type="ORF">GS424_012635</name>
</gene>
<dbReference type="EMBL" id="CP063310">
    <property type="protein sequence ID" value="QOS67358.1"/>
    <property type="molecule type" value="Genomic_DNA"/>
</dbReference>
<dbReference type="RefSeq" id="WP_160942705.1">
    <property type="nucleotide sequence ID" value="NZ_CP063310.1"/>
</dbReference>
<dbReference type="KEGG" id="egd:GS424_012635"/>
<organism evidence="1 2">
    <name type="scientific">Eggerthella guodeyinii</name>
    <dbReference type="NCBI Taxonomy" id="2690837"/>
    <lineage>
        <taxon>Bacteria</taxon>
        <taxon>Bacillati</taxon>
        <taxon>Actinomycetota</taxon>
        <taxon>Coriobacteriia</taxon>
        <taxon>Eggerthellales</taxon>
        <taxon>Eggerthellaceae</taxon>
        <taxon>Eggerthella</taxon>
    </lineage>
</organism>
<dbReference type="Pfam" id="PF10117">
    <property type="entry name" value="McrBC"/>
    <property type="match status" value="1"/>
</dbReference>
<dbReference type="AlphaFoldDB" id="A0A6L7ITU1"/>
<protein>
    <recommendedName>
        <fullName evidence="3">Restriction endonuclease</fullName>
    </recommendedName>
</protein>
<dbReference type="PANTHER" id="PTHR38733:SF1">
    <property type="entry name" value="TYPE IV METHYL-DIRECTED RESTRICTION ENZYME ECOKMCRBC"/>
    <property type="match status" value="1"/>
</dbReference>
<dbReference type="Proteomes" id="UP000478463">
    <property type="component" value="Chromosome"/>
</dbReference>
<proteinExistence type="predicted"/>
<reference evidence="1 2" key="1">
    <citation type="submission" date="2020-10" db="EMBL/GenBank/DDBJ databases">
        <title>Eggerthella sp. nov., isolated from human feces.</title>
        <authorList>
            <person name="Yajun G."/>
        </authorList>
    </citation>
    <scope>NUCLEOTIDE SEQUENCE [LARGE SCALE GENOMIC DNA]</scope>
    <source>
        <strain evidence="1 2">HF-1101</strain>
    </source>
</reference>
<accession>A0A6L7ITU1</accession>
<sequence>MSFYGFRESENILGLEDPRIVEELRDELDKASSIIRPSIPLYCESLHSFQIQNMIGVLSLKDGTLIEIAPKIQASSWEQAVLGLIDSKTRFYISTTKRASREQDFRPTLTEVLAMAYSNLLHRAVLKEGPMLSYERERRSSSKLSGRLNLSKWIARASIDPAHFDITKDELKSDNEFSRAMCAVAERILTSNVTPATKRHLQRAIREMRPDCPRSFSANSSITERLFPEQWPGYRQAWEMASAFIRGGLFKSGSFGTEFGVEVAVEPWPMLETLLERCLKWICSEAHYADRYETQKSRRILKGCNRSVKPDGLLIRNGKIIACIDAKYKTSKLLRDDLYQAIATAATFKAPISILVYPDDAPMQLYPTTISDHPKAVATVGINMFSYSIAANLENHAIGIMQALEAVNPSNI</sequence>
<evidence type="ECO:0000313" key="2">
    <source>
        <dbReference type="Proteomes" id="UP000478463"/>
    </source>
</evidence>
<evidence type="ECO:0008006" key="3">
    <source>
        <dbReference type="Google" id="ProtNLM"/>
    </source>
</evidence>
<dbReference type="InterPro" id="IPR019292">
    <property type="entry name" value="McrC"/>
</dbReference>
<evidence type="ECO:0000313" key="1">
    <source>
        <dbReference type="EMBL" id="QOS67358.1"/>
    </source>
</evidence>
<dbReference type="PANTHER" id="PTHR38733">
    <property type="entry name" value="PROTEIN MCRC"/>
    <property type="match status" value="1"/>
</dbReference>
<name>A0A6L7ITU1_9ACTN</name>